<dbReference type="InterPro" id="IPR016912">
    <property type="entry name" value="Phage_P2_GpU"/>
</dbReference>
<dbReference type="OrthoDB" id="1550902at2"/>
<dbReference type="RefSeq" id="WP_121097381.1">
    <property type="nucleotide sequence ID" value="NZ_UIHC01000098.1"/>
</dbReference>
<dbReference type="Pfam" id="PF06995">
    <property type="entry name" value="Phage_P2_GpU"/>
    <property type="match status" value="1"/>
</dbReference>
<dbReference type="PIRSF" id="PIRSF029208">
    <property type="entry name" value="Phage_tail_GPU"/>
    <property type="match status" value="1"/>
</dbReference>
<evidence type="ECO:0000313" key="1">
    <source>
        <dbReference type="EMBL" id="SUZ33974.1"/>
    </source>
</evidence>
<proteinExistence type="predicted"/>
<reference evidence="2" key="1">
    <citation type="submission" date="2018-08" db="EMBL/GenBank/DDBJ databases">
        <authorList>
            <person name="Rodrigo-Torres L."/>
            <person name="Arahal R. D."/>
            <person name="Lucena T."/>
        </authorList>
    </citation>
    <scope>NUCLEOTIDE SEQUENCE [LARGE SCALE GENOMIC DNA]</scope>
    <source>
        <strain evidence="2">CECT 7235</strain>
    </source>
</reference>
<accession>A0A3B0MZ16</accession>
<dbReference type="AlphaFoldDB" id="A0A3B0MZ16"/>
<organism evidence="1 2">
    <name type="scientific">Roseinatronobacter ekhonensis</name>
    <dbReference type="NCBI Taxonomy" id="254356"/>
    <lineage>
        <taxon>Bacteria</taxon>
        <taxon>Pseudomonadati</taxon>
        <taxon>Pseudomonadota</taxon>
        <taxon>Alphaproteobacteria</taxon>
        <taxon>Rhodobacterales</taxon>
        <taxon>Paracoccaceae</taxon>
        <taxon>Roseinatronobacter</taxon>
    </lineage>
</organism>
<dbReference type="InterPro" id="IPR009734">
    <property type="entry name" value="Myoviridae_GpU"/>
</dbReference>
<gene>
    <name evidence="1" type="ORF">ROE7235_03755</name>
</gene>
<sequence>MIATVMMALGAFRFGVTGTSYQSLRRVAAYRWEQQDRLGRDPAQQFMGPGAEDVTLEGTIHPHYRGGLRQVEFMRLAARTGQPLMLVDGLGWVFQRWVILSVEETRTIFMSDGAPKQIDFRILLRSYGEDRA</sequence>
<name>A0A3B0MZ16_9RHOB</name>
<evidence type="ECO:0008006" key="3">
    <source>
        <dbReference type="Google" id="ProtNLM"/>
    </source>
</evidence>
<protein>
    <recommendedName>
        <fullName evidence="3">Phage tail protein</fullName>
    </recommendedName>
</protein>
<keyword evidence="2" id="KW-1185">Reference proteome</keyword>
<evidence type="ECO:0000313" key="2">
    <source>
        <dbReference type="Proteomes" id="UP000272908"/>
    </source>
</evidence>
<dbReference type="EMBL" id="UIHC01000098">
    <property type="protein sequence ID" value="SUZ33974.1"/>
    <property type="molecule type" value="Genomic_DNA"/>
</dbReference>
<dbReference type="Proteomes" id="UP000272908">
    <property type="component" value="Unassembled WGS sequence"/>
</dbReference>